<evidence type="ECO:0000256" key="3">
    <source>
        <dbReference type="PROSITE-ProRule" id="PRU01248"/>
    </source>
</evidence>
<dbReference type="InterPro" id="IPR002104">
    <property type="entry name" value="Integrase_catalytic"/>
</dbReference>
<dbReference type="InterPro" id="IPR010998">
    <property type="entry name" value="Integrase_recombinase_N"/>
</dbReference>
<dbReference type="PROSITE" id="PS51898">
    <property type="entry name" value="TYR_RECOMBINASE"/>
    <property type="match status" value="1"/>
</dbReference>
<sequence length="401" mass="43509">MADKYANGRTRSSKPYRLADGRWGAKVSYRDEWGQIQRVAVYAPNELEIGDRVDEVRRRLGEGLPASDDGATVAQVTALWLTTGLESEDRKASTKATYSTLARKHIVGRAIGGVSLKALKPATIQAWLVEMRRAGLAPSTARQTFTVLKMVLRFAQRNDMIARNPADAVERPRVAHREAAYLSPTDVQRLLGAASSSRYAPLFELLVNTGLRRGEALALMWRDIDLDERTLRVRGTLTRVDGDLVVTDTKTAKSRRVVHVSPTVERILKGLKARQAAERLASGSVWHQTGYVFTTEFGEPSDPRNALRAITVAAKKVGLGGVGLHTLRHSAASVMLTNGVPLKVVSEVLGHSSVAITGDVYGHVAPDIAADALDRLGGALSLPDMALGGENLVQKVVQTQQ</sequence>
<dbReference type="Pfam" id="PF00589">
    <property type="entry name" value="Phage_integrase"/>
    <property type="match status" value="1"/>
</dbReference>
<evidence type="ECO:0000313" key="7">
    <source>
        <dbReference type="Proteomes" id="UP000547973"/>
    </source>
</evidence>
<dbReference type="GO" id="GO:0003677">
    <property type="term" value="F:DNA binding"/>
    <property type="evidence" value="ECO:0007669"/>
    <property type="project" value="UniProtKB-UniRule"/>
</dbReference>
<name>A0A7Z0CK57_9MICO</name>
<dbReference type="AlphaFoldDB" id="A0A7Z0CK57"/>
<keyword evidence="7" id="KW-1185">Reference proteome</keyword>
<protein>
    <submittedName>
        <fullName evidence="6">Integrase</fullName>
    </submittedName>
</protein>
<dbReference type="GO" id="GO:0006310">
    <property type="term" value="P:DNA recombination"/>
    <property type="evidence" value="ECO:0007669"/>
    <property type="project" value="UniProtKB-KW"/>
</dbReference>
<dbReference type="InterPro" id="IPR044068">
    <property type="entry name" value="CB"/>
</dbReference>
<accession>A0A7Z0CK57</accession>
<dbReference type="GO" id="GO:0015074">
    <property type="term" value="P:DNA integration"/>
    <property type="evidence" value="ECO:0007669"/>
    <property type="project" value="InterPro"/>
</dbReference>
<organism evidence="6 7">
    <name type="scientific">Demequina lutea</name>
    <dbReference type="NCBI Taxonomy" id="431489"/>
    <lineage>
        <taxon>Bacteria</taxon>
        <taxon>Bacillati</taxon>
        <taxon>Actinomycetota</taxon>
        <taxon>Actinomycetes</taxon>
        <taxon>Micrococcales</taxon>
        <taxon>Demequinaceae</taxon>
        <taxon>Demequina</taxon>
    </lineage>
</organism>
<dbReference type="EMBL" id="JACBZO010000001">
    <property type="protein sequence ID" value="NYI41507.1"/>
    <property type="molecule type" value="Genomic_DNA"/>
</dbReference>
<evidence type="ECO:0000259" key="4">
    <source>
        <dbReference type="PROSITE" id="PS51898"/>
    </source>
</evidence>
<feature type="domain" description="Core-binding (CB)" evidence="5">
    <location>
        <begin position="71"/>
        <end position="156"/>
    </location>
</feature>
<dbReference type="Proteomes" id="UP000547973">
    <property type="component" value="Unassembled WGS sequence"/>
</dbReference>
<keyword evidence="2" id="KW-0233">DNA recombination</keyword>
<keyword evidence="1 3" id="KW-0238">DNA-binding</keyword>
<evidence type="ECO:0000256" key="2">
    <source>
        <dbReference type="ARBA" id="ARBA00023172"/>
    </source>
</evidence>
<dbReference type="PANTHER" id="PTHR30349:SF91">
    <property type="entry name" value="INTA PROTEIN"/>
    <property type="match status" value="1"/>
</dbReference>
<dbReference type="PANTHER" id="PTHR30349">
    <property type="entry name" value="PHAGE INTEGRASE-RELATED"/>
    <property type="match status" value="1"/>
</dbReference>
<dbReference type="InterPro" id="IPR050090">
    <property type="entry name" value="Tyrosine_recombinase_XerCD"/>
</dbReference>
<reference evidence="6 7" key="1">
    <citation type="submission" date="2020-07" db="EMBL/GenBank/DDBJ databases">
        <title>Sequencing the genomes of 1000 actinobacteria strains.</title>
        <authorList>
            <person name="Klenk H.-P."/>
        </authorList>
    </citation>
    <scope>NUCLEOTIDE SEQUENCE [LARGE SCALE GENOMIC DNA]</scope>
    <source>
        <strain evidence="6 7">DSM 19970</strain>
    </source>
</reference>
<dbReference type="SUPFAM" id="SSF56349">
    <property type="entry name" value="DNA breaking-rejoining enzymes"/>
    <property type="match status" value="1"/>
</dbReference>
<dbReference type="RefSeq" id="WP_179397888.1">
    <property type="nucleotide sequence ID" value="NZ_JACBZO010000001.1"/>
</dbReference>
<dbReference type="PROSITE" id="PS51900">
    <property type="entry name" value="CB"/>
    <property type="match status" value="1"/>
</dbReference>
<dbReference type="Gene3D" id="1.10.443.10">
    <property type="entry name" value="Intergrase catalytic core"/>
    <property type="match status" value="1"/>
</dbReference>
<evidence type="ECO:0000259" key="5">
    <source>
        <dbReference type="PROSITE" id="PS51900"/>
    </source>
</evidence>
<dbReference type="InterPro" id="IPR013762">
    <property type="entry name" value="Integrase-like_cat_sf"/>
</dbReference>
<dbReference type="InterPro" id="IPR011010">
    <property type="entry name" value="DNA_brk_join_enz"/>
</dbReference>
<proteinExistence type="predicted"/>
<evidence type="ECO:0000313" key="6">
    <source>
        <dbReference type="EMBL" id="NYI41507.1"/>
    </source>
</evidence>
<gene>
    <name evidence="6" type="ORF">BKA03_001626</name>
</gene>
<dbReference type="Gene3D" id="1.10.150.130">
    <property type="match status" value="1"/>
</dbReference>
<dbReference type="CDD" id="cd01189">
    <property type="entry name" value="INT_ICEBs1_C_like"/>
    <property type="match status" value="1"/>
</dbReference>
<evidence type="ECO:0000256" key="1">
    <source>
        <dbReference type="ARBA" id="ARBA00023125"/>
    </source>
</evidence>
<feature type="domain" description="Tyr recombinase" evidence="4">
    <location>
        <begin position="177"/>
        <end position="374"/>
    </location>
</feature>
<comment type="caution">
    <text evidence="6">The sequence shown here is derived from an EMBL/GenBank/DDBJ whole genome shotgun (WGS) entry which is preliminary data.</text>
</comment>